<proteinExistence type="predicted"/>
<dbReference type="Pfam" id="PF13564">
    <property type="entry name" value="DoxX_2"/>
    <property type="match status" value="1"/>
</dbReference>
<reference evidence="7" key="1">
    <citation type="journal article" date="2019" name="Int. J. Syst. Evol. Microbiol.">
        <title>The Global Catalogue of Microorganisms (GCM) 10K type strain sequencing project: providing services to taxonomists for standard genome sequencing and annotation.</title>
        <authorList>
            <consortium name="The Broad Institute Genomics Platform"/>
            <consortium name="The Broad Institute Genome Sequencing Center for Infectious Disease"/>
            <person name="Wu L."/>
            <person name="Ma J."/>
        </authorList>
    </citation>
    <scope>NUCLEOTIDE SEQUENCE [LARGE SCALE GENOMIC DNA]</scope>
    <source>
        <strain evidence="7">JCM 1490</strain>
    </source>
</reference>
<accession>A0ABW2QFU4</accession>
<feature type="transmembrane region" description="Helical" evidence="5">
    <location>
        <begin position="12"/>
        <end position="30"/>
    </location>
</feature>
<gene>
    <name evidence="6" type="ORF">ACFQQL_17005</name>
</gene>
<dbReference type="InterPro" id="IPR032808">
    <property type="entry name" value="DoxX"/>
</dbReference>
<comment type="subcellular location">
    <subcellularLocation>
        <location evidence="1">Membrane</location>
        <topology evidence="1">Multi-pass membrane protein</topology>
    </subcellularLocation>
</comment>
<keyword evidence="7" id="KW-1185">Reference proteome</keyword>
<sequence length="120" mass="13504">MDLSAPDPVWPVVVLALISLVDGLMCLKPVEFIRKCFEDVHFPRRYWRLAAWLKFAAAAGLLLGIWVPYLAFVTSAALVAYFLVAMTFHVRARDFGRNFFVNATGMLLICVATTVFCFLV</sequence>
<evidence type="ECO:0000313" key="6">
    <source>
        <dbReference type="EMBL" id="MFC7406822.1"/>
    </source>
</evidence>
<keyword evidence="2 5" id="KW-0812">Transmembrane</keyword>
<comment type="caution">
    <text evidence="6">The sequence shown here is derived from an EMBL/GenBank/DDBJ whole genome shotgun (WGS) entry which is preliminary data.</text>
</comment>
<evidence type="ECO:0000256" key="1">
    <source>
        <dbReference type="ARBA" id="ARBA00004141"/>
    </source>
</evidence>
<keyword evidence="3 5" id="KW-1133">Transmembrane helix</keyword>
<protein>
    <submittedName>
        <fullName evidence="6">DoxX family protein</fullName>
    </submittedName>
</protein>
<dbReference type="RefSeq" id="WP_382396350.1">
    <property type="nucleotide sequence ID" value="NZ_JBHTCQ010000004.1"/>
</dbReference>
<evidence type="ECO:0000256" key="2">
    <source>
        <dbReference type="ARBA" id="ARBA00022692"/>
    </source>
</evidence>
<dbReference type="Proteomes" id="UP001596455">
    <property type="component" value="Unassembled WGS sequence"/>
</dbReference>
<evidence type="ECO:0000256" key="4">
    <source>
        <dbReference type="ARBA" id="ARBA00023136"/>
    </source>
</evidence>
<evidence type="ECO:0000256" key="3">
    <source>
        <dbReference type="ARBA" id="ARBA00022989"/>
    </source>
</evidence>
<dbReference type="EMBL" id="JBHTCQ010000004">
    <property type="protein sequence ID" value="MFC7406822.1"/>
    <property type="molecule type" value="Genomic_DNA"/>
</dbReference>
<organism evidence="6 7">
    <name type="scientific">Georgenia alba</name>
    <dbReference type="NCBI Taxonomy" id="2233858"/>
    <lineage>
        <taxon>Bacteria</taxon>
        <taxon>Bacillati</taxon>
        <taxon>Actinomycetota</taxon>
        <taxon>Actinomycetes</taxon>
        <taxon>Micrococcales</taxon>
        <taxon>Bogoriellaceae</taxon>
        <taxon>Georgenia</taxon>
    </lineage>
</organism>
<keyword evidence="4 5" id="KW-0472">Membrane</keyword>
<evidence type="ECO:0000313" key="7">
    <source>
        <dbReference type="Proteomes" id="UP001596455"/>
    </source>
</evidence>
<feature type="transmembrane region" description="Helical" evidence="5">
    <location>
        <begin position="51"/>
        <end position="84"/>
    </location>
</feature>
<name>A0ABW2QFU4_9MICO</name>
<feature type="transmembrane region" description="Helical" evidence="5">
    <location>
        <begin position="99"/>
        <end position="119"/>
    </location>
</feature>
<evidence type="ECO:0000256" key="5">
    <source>
        <dbReference type="SAM" id="Phobius"/>
    </source>
</evidence>